<feature type="domain" description="DUF4124" evidence="2">
    <location>
        <begin position="15"/>
        <end position="66"/>
    </location>
</feature>
<keyword evidence="4" id="KW-1185">Reference proteome</keyword>
<dbReference type="EMBL" id="AAVT01000001">
    <property type="protein sequence ID" value="EAW33002.1"/>
    <property type="molecule type" value="Genomic_DNA"/>
</dbReference>
<feature type="signal peptide" evidence="1">
    <location>
        <begin position="1"/>
        <end position="26"/>
    </location>
</feature>
<dbReference type="Pfam" id="PF13511">
    <property type="entry name" value="DUF4124"/>
    <property type="match status" value="1"/>
</dbReference>
<evidence type="ECO:0000313" key="3">
    <source>
        <dbReference type="EMBL" id="EAW33002.1"/>
    </source>
</evidence>
<organism evidence="3 4">
    <name type="scientific">marine gamma proteobacterium HTCC2143</name>
    <dbReference type="NCBI Taxonomy" id="247633"/>
    <lineage>
        <taxon>Bacteria</taxon>
        <taxon>Pseudomonadati</taxon>
        <taxon>Pseudomonadota</taxon>
        <taxon>Gammaproteobacteria</taxon>
        <taxon>Cellvibrionales</taxon>
        <taxon>Spongiibacteraceae</taxon>
        <taxon>BD1-7 clade</taxon>
    </lineage>
</organism>
<name>A0YA48_9GAMM</name>
<dbReference type="InterPro" id="IPR025392">
    <property type="entry name" value="DUF4124"/>
</dbReference>
<comment type="caution">
    <text evidence="3">The sequence shown here is derived from an EMBL/GenBank/DDBJ whole genome shotgun (WGS) entry which is preliminary data.</text>
</comment>
<proteinExistence type="predicted"/>
<evidence type="ECO:0000256" key="1">
    <source>
        <dbReference type="SAM" id="SignalP"/>
    </source>
</evidence>
<dbReference type="AlphaFoldDB" id="A0YA48"/>
<dbReference type="OrthoDB" id="6366673at2"/>
<protein>
    <recommendedName>
        <fullName evidence="2">DUF4124 domain-containing protein</fullName>
    </recommendedName>
</protein>
<dbReference type="STRING" id="247633.GP2143_17141"/>
<sequence length="173" mass="18694">MNMDMKHLTGLLICLLTVLFHSSSIAQVYKSTDDQGNVTFSDTPAANANKIELPQANRVKAINVPPLLEVVTEKAEDYVVRISSPAHDSVIANGLVGFKVTTNISPALNREHQLRLTIDGEVYSSGRESFNVSSINRGPHTLQVTLIDDKGTALAESAAVTVFAYRPSSSGRK</sequence>
<evidence type="ECO:0000313" key="4">
    <source>
        <dbReference type="Proteomes" id="UP000004931"/>
    </source>
</evidence>
<feature type="chain" id="PRO_5002630842" description="DUF4124 domain-containing protein" evidence="1">
    <location>
        <begin position="27"/>
        <end position="173"/>
    </location>
</feature>
<accession>A0YA48</accession>
<reference evidence="3 4" key="1">
    <citation type="journal article" date="2010" name="J. Bacteriol.">
        <title>Genome sequence of the oligotrophic marine Gammaproteobacterium HTCC2143, isolated from the Oregon Coast.</title>
        <authorList>
            <person name="Oh H.M."/>
            <person name="Kang I."/>
            <person name="Ferriera S."/>
            <person name="Giovannoni S.J."/>
            <person name="Cho J.C."/>
        </authorList>
    </citation>
    <scope>NUCLEOTIDE SEQUENCE [LARGE SCALE GENOMIC DNA]</scope>
    <source>
        <strain evidence="3 4">HTCC2143</strain>
    </source>
</reference>
<dbReference type="eggNOG" id="ENOG5032YZ5">
    <property type="taxonomic scope" value="Bacteria"/>
</dbReference>
<evidence type="ECO:0000259" key="2">
    <source>
        <dbReference type="Pfam" id="PF13511"/>
    </source>
</evidence>
<dbReference type="Proteomes" id="UP000004931">
    <property type="component" value="Unassembled WGS sequence"/>
</dbReference>
<keyword evidence="1" id="KW-0732">Signal</keyword>
<gene>
    <name evidence="3" type="ORF">GP2143_17141</name>
</gene>